<feature type="site" description="Important for substrate specificity" evidence="9">
    <location>
        <position position="15"/>
    </location>
</feature>
<reference evidence="10" key="1">
    <citation type="submission" date="2022-07" db="EMBL/GenBank/DDBJ databases">
        <title>Characterization of the Novel Bacterium Alteromonas immobilis LMIT006 and Alteromonas gregis LMIT007.</title>
        <authorList>
            <person name="Lin X."/>
        </authorList>
    </citation>
    <scope>NUCLEOTIDE SEQUENCE</scope>
    <source>
        <strain evidence="10">LMIT007</strain>
    </source>
</reference>
<evidence type="ECO:0000256" key="1">
    <source>
        <dbReference type="ARBA" id="ARBA00004496"/>
    </source>
</evidence>
<comment type="similarity">
    <text evidence="7 9">Belongs to the Maf family. YceF subfamily.</text>
</comment>
<dbReference type="PANTHER" id="PTHR43213">
    <property type="entry name" value="BIFUNCTIONAL DTTP/UTP PYROPHOSPHATASE/METHYLTRANSFERASE PROTEIN-RELATED"/>
    <property type="match status" value="1"/>
</dbReference>
<comment type="caution">
    <text evidence="10">The sequence shown here is derived from an EMBL/GenBank/DDBJ whole genome shotgun (WGS) entry which is preliminary data.</text>
</comment>
<evidence type="ECO:0000256" key="6">
    <source>
        <dbReference type="ARBA" id="ARBA00053369"/>
    </source>
</evidence>
<comment type="caution">
    <text evidence="9">Lacks conserved residue(s) required for the propagation of feature annotation.</text>
</comment>
<gene>
    <name evidence="10" type="ORF">NLF92_00100</name>
</gene>
<comment type="function">
    <text evidence="6 9">Nucleoside triphosphate pyrophosphatase that hydrolyzes 7-methyl-GTP (m(7)GTP). May have a dual role in cell division arrest and in preventing the incorporation of modified nucleotides into cellular nucleic acids.</text>
</comment>
<dbReference type="CDD" id="cd00555">
    <property type="entry name" value="Maf"/>
    <property type="match status" value="1"/>
</dbReference>
<dbReference type="PIRSF" id="PIRSF006305">
    <property type="entry name" value="Maf"/>
    <property type="match status" value="1"/>
</dbReference>
<evidence type="ECO:0000256" key="4">
    <source>
        <dbReference type="ARBA" id="ARBA00023080"/>
    </source>
</evidence>
<comment type="subcellular location">
    <subcellularLocation>
        <location evidence="1 9">Cytoplasm</location>
    </subcellularLocation>
</comment>
<keyword evidence="3 9" id="KW-0378">Hydrolase</keyword>
<dbReference type="Pfam" id="PF02545">
    <property type="entry name" value="Maf"/>
    <property type="match status" value="1"/>
</dbReference>
<keyword evidence="11" id="KW-1185">Reference proteome</keyword>
<proteinExistence type="inferred from homology"/>
<dbReference type="SUPFAM" id="SSF52972">
    <property type="entry name" value="ITPase-like"/>
    <property type="match status" value="1"/>
</dbReference>
<protein>
    <recommendedName>
        <fullName evidence="8 9">7-methyl-GTP pyrophosphatase</fullName>
        <shortName evidence="9">m(7)GTP pyrophosphatase</shortName>
        <ecNumber evidence="9">3.6.1.-</ecNumber>
    </recommendedName>
</protein>
<dbReference type="NCBIfam" id="TIGR00172">
    <property type="entry name" value="maf"/>
    <property type="match status" value="1"/>
</dbReference>
<comment type="cofactor">
    <cofactor evidence="9">
        <name>a divalent metal cation</name>
        <dbReference type="ChEBI" id="CHEBI:60240"/>
    </cofactor>
</comment>
<evidence type="ECO:0000256" key="7">
    <source>
        <dbReference type="ARBA" id="ARBA00060749"/>
    </source>
</evidence>
<dbReference type="EC" id="3.6.1.-" evidence="9"/>
<dbReference type="GO" id="GO:0047429">
    <property type="term" value="F:nucleoside triphosphate diphosphatase activity"/>
    <property type="evidence" value="ECO:0007669"/>
    <property type="project" value="InterPro"/>
</dbReference>
<accession>A0AA42BNE8</accession>
<evidence type="ECO:0000256" key="8">
    <source>
        <dbReference type="ARBA" id="ARBA00068163"/>
    </source>
</evidence>
<evidence type="ECO:0000256" key="5">
    <source>
        <dbReference type="ARBA" id="ARBA00050213"/>
    </source>
</evidence>
<keyword evidence="2 9" id="KW-0963">Cytoplasm</keyword>
<dbReference type="EMBL" id="JANATA010000001">
    <property type="protein sequence ID" value="MCP3427346.1"/>
    <property type="molecule type" value="Genomic_DNA"/>
</dbReference>
<evidence type="ECO:0000313" key="11">
    <source>
        <dbReference type="Proteomes" id="UP001165413"/>
    </source>
</evidence>
<feature type="active site" description="Proton acceptor" evidence="9">
    <location>
        <position position="72"/>
    </location>
</feature>
<evidence type="ECO:0000313" key="10">
    <source>
        <dbReference type="EMBL" id="MCP3427346.1"/>
    </source>
</evidence>
<feature type="site" description="Important for substrate specificity" evidence="9">
    <location>
        <position position="157"/>
    </location>
</feature>
<dbReference type="HAMAP" id="MF_00528">
    <property type="entry name" value="Maf"/>
    <property type="match status" value="1"/>
</dbReference>
<keyword evidence="4 9" id="KW-0546">Nucleotide metabolism</keyword>
<feature type="site" description="Important for substrate specificity" evidence="9">
    <location>
        <position position="73"/>
    </location>
</feature>
<dbReference type="RefSeq" id="WP_254097608.1">
    <property type="nucleotide sequence ID" value="NZ_JANATA010000001.1"/>
</dbReference>
<dbReference type="InterPro" id="IPR029001">
    <property type="entry name" value="ITPase-like_fam"/>
</dbReference>
<dbReference type="GO" id="GO:0009117">
    <property type="term" value="P:nucleotide metabolic process"/>
    <property type="evidence" value="ECO:0007669"/>
    <property type="project" value="UniProtKB-KW"/>
</dbReference>
<evidence type="ECO:0000256" key="2">
    <source>
        <dbReference type="ARBA" id="ARBA00022490"/>
    </source>
</evidence>
<dbReference type="FunFam" id="3.90.950.10:FF:000005">
    <property type="entry name" value="7-methyl-GTP pyrophosphatase"/>
    <property type="match status" value="1"/>
</dbReference>
<name>A0AA42BNE8_9ALTE</name>
<comment type="catalytic activity">
    <reaction evidence="5 9">
        <text>N(7)-methyl-GTP + H2O = N(7)-methyl-GMP + diphosphate + H(+)</text>
        <dbReference type="Rhea" id="RHEA:58744"/>
        <dbReference type="ChEBI" id="CHEBI:15377"/>
        <dbReference type="ChEBI" id="CHEBI:15378"/>
        <dbReference type="ChEBI" id="CHEBI:33019"/>
        <dbReference type="ChEBI" id="CHEBI:58285"/>
        <dbReference type="ChEBI" id="CHEBI:87133"/>
    </reaction>
</comment>
<evidence type="ECO:0000256" key="3">
    <source>
        <dbReference type="ARBA" id="ARBA00022801"/>
    </source>
</evidence>
<dbReference type="PANTHER" id="PTHR43213:SF10">
    <property type="entry name" value="7-METHYL-GTP PYROPHOSPHATASE"/>
    <property type="match status" value="1"/>
</dbReference>
<dbReference type="Gene3D" id="3.90.950.10">
    <property type="match status" value="1"/>
</dbReference>
<dbReference type="InterPro" id="IPR003697">
    <property type="entry name" value="Maf-like"/>
</dbReference>
<sequence>MSVQQKLILASSSKYRQSLMHKLGLAFDSIAPHIDETPEHNEGPAALVSRLAKQKALAVAESHPDAIIIASDQVACLNDSILTKPLTAPNAHAQLSRCSGQTVTFYTSLAVYNGPTNHMDIIVEPYIVGFKTLTDEQIAFYIEQEKPLDCAGSFKCEGLGIALFSFLNGKDFNTLIGLPLIELTRLLEKNGVDVLKRGA</sequence>
<evidence type="ECO:0000256" key="9">
    <source>
        <dbReference type="HAMAP-Rule" id="MF_00528"/>
    </source>
</evidence>
<dbReference type="Proteomes" id="UP001165413">
    <property type="component" value="Unassembled WGS sequence"/>
</dbReference>
<organism evidence="10 11">
    <name type="scientific">Opacimonas viscosa</name>
    <dbReference type="NCBI Taxonomy" id="2961944"/>
    <lineage>
        <taxon>Bacteria</taxon>
        <taxon>Pseudomonadati</taxon>
        <taxon>Pseudomonadota</taxon>
        <taxon>Gammaproteobacteria</taxon>
        <taxon>Alteromonadales</taxon>
        <taxon>Alteromonadaceae</taxon>
        <taxon>Opacimonas</taxon>
    </lineage>
</organism>
<dbReference type="GO" id="GO:0005737">
    <property type="term" value="C:cytoplasm"/>
    <property type="evidence" value="ECO:0007669"/>
    <property type="project" value="UniProtKB-SubCell"/>
</dbReference>
<dbReference type="AlphaFoldDB" id="A0AA42BNE8"/>